<dbReference type="NCBIfam" id="NF009980">
    <property type="entry name" value="PRK13446.1"/>
    <property type="match status" value="1"/>
</dbReference>
<evidence type="ECO:0000256" key="1">
    <source>
        <dbReference type="ARBA" id="ARBA00003543"/>
    </source>
</evidence>
<evidence type="ECO:0000313" key="15">
    <source>
        <dbReference type="EMBL" id="KPJ62769.1"/>
    </source>
</evidence>
<feature type="domain" description="ATP synthase epsilon subunit C-terminal" evidence="13">
    <location>
        <begin position="86"/>
        <end position="128"/>
    </location>
</feature>
<keyword evidence="4 11" id="KW-0813">Transport</keyword>
<evidence type="ECO:0000256" key="9">
    <source>
        <dbReference type="ARBA" id="ARBA00023196"/>
    </source>
</evidence>
<dbReference type="PANTHER" id="PTHR13822">
    <property type="entry name" value="ATP SYNTHASE DELTA/EPSILON CHAIN"/>
    <property type="match status" value="1"/>
</dbReference>
<sequence>MYKLAIVTPEARFYEDEVSSIIAPGSLGYLGILTDHAPLITELVPGKLTVKDSKGQEKIFATSGGFLEVLKNNVTILADSIESAEGIDFKRAEEALKRAKERLKSKDEKVDVPRAEFALTRALNRIKIYKQIVEGG</sequence>
<comment type="subcellular location">
    <subcellularLocation>
        <location evidence="2 11">Cell membrane</location>
        <topology evidence="2 11">Peripheral membrane protein</topology>
    </subcellularLocation>
</comment>
<gene>
    <name evidence="11" type="primary">atpC</name>
    <name evidence="15" type="ORF">AMJ44_15170</name>
</gene>
<evidence type="ECO:0000256" key="8">
    <source>
        <dbReference type="ARBA" id="ARBA00023136"/>
    </source>
</evidence>
<evidence type="ECO:0000256" key="11">
    <source>
        <dbReference type="HAMAP-Rule" id="MF_00530"/>
    </source>
</evidence>
<comment type="similarity">
    <text evidence="3 11 12">Belongs to the ATPase epsilon chain family.</text>
</comment>
<dbReference type="Pfam" id="PF00401">
    <property type="entry name" value="ATP-synt_DE"/>
    <property type="match status" value="1"/>
</dbReference>
<dbReference type="EMBL" id="LIZX01000256">
    <property type="protein sequence ID" value="KPJ62769.1"/>
    <property type="molecule type" value="Genomic_DNA"/>
</dbReference>
<dbReference type="GO" id="GO:0046933">
    <property type="term" value="F:proton-transporting ATP synthase activity, rotational mechanism"/>
    <property type="evidence" value="ECO:0007669"/>
    <property type="project" value="UniProtKB-UniRule"/>
</dbReference>
<dbReference type="AlphaFoldDB" id="A0A0S7XJV7"/>
<evidence type="ECO:0000256" key="2">
    <source>
        <dbReference type="ARBA" id="ARBA00004202"/>
    </source>
</evidence>
<comment type="subunit">
    <text evidence="11 12">F-type ATPases have 2 components, CF(1) - the catalytic core - and CF(0) - the membrane proton channel. CF(1) has five subunits: alpha(3), beta(3), gamma(1), delta(1), epsilon(1). CF(0) has three main subunits: a, b and c.</text>
</comment>
<keyword evidence="7 11" id="KW-0406">Ion transport</keyword>
<dbReference type="InterPro" id="IPR036771">
    <property type="entry name" value="ATPsynth_dsu/esu_N"/>
</dbReference>
<keyword evidence="5 11" id="KW-1003">Cell membrane</keyword>
<evidence type="ECO:0000313" key="16">
    <source>
        <dbReference type="Proteomes" id="UP000051861"/>
    </source>
</evidence>
<dbReference type="HAMAP" id="MF_00530">
    <property type="entry name" value="ATP_synth_epsil_bac"/>
    <property type="match status" value="1"/>
</dbReference>
<dbReference type="Gene3D" id="2.60.15.10">
    <property type="entry name" value="F0F1 ATP synthase delta/epsilon subunit, N-terminal"/>
    <property type="match status" value="1"/>
</dbReference>
<dbReference type="GO" id="GO:0045259">
    <property type="term" value="C:proton-transporting ATP synthase complex"/>
    <property type="evidence" value="ECO:0007669"/>
    <property type="project" value="UniProtKB-KW"/>
</dbReference>
<dbReference type="NCBIfam" id="TIGR01216">
    <property type="entry name" value="ATP_synt_epsi"/>
    <property type="match status" value="1"/>
</dbReference>
<comment type="caution">
    <text evidence="15">The sequence shown here is derived from an EMBL/GenBank/DDBJ whole genome shotgun (WGS) entry which is preliminary data.</text>
</comment>
<evidence type="ECO:0000256" key="3">
    <source>
        <dbReference type="ARBA" id="ARBA00005712"/>
    </source>
</evidence>
<evidence type="ECO:0000256" key="6">
    <source>
        <dbReference type="ARBA" id="ARBA00022781"/>
    </source>
</evidence>
<evidence type="ECO:0000256" key="12">
    <source>
        <dbReference type="RuleBase" id="RU003656"/>
    </source>
</evidence>
<dbReference type="InterPro" id="IPR001469">
    <property type="entry name" value="ATP_synth_F1_dsu/esu"/>
</dbReference>
<dbReference type="GO" id="GO:0005524">
    <property type="term" value="F:ATP binding"/>
    <property type="evidence" value="ECO:0007669"/>
    <property type="project" value="UniProtKB-UniRule"/>
</dbReference>
<evidence type="ECO:0000256" key="10">
    <source>
        <dbReference type="ARBA" id="ARBA00023310"/>
    </source>
</evidence>
<dbReference type="CDD" id="cd12152">
    <property type="entry name" value="F1-ATPase_delta"/>
    <property type="match status" value="1"/>
</dbReference>
<comment type="function">
    <text evidence="1 11">Produces ATP from ADP in the presence of a proton gradient across the membrane.</text>
</comment>
<dbReference type="InterPro" id="IPR020547">
    <property type="entry name" value="ATP_synth_F1_esu_C"/>
</dbReference>
<keyword evidence="10 11" id="KW-0066">ATP synthesis</keyword>
<evidence type="ECO:0000259" key="14">
    <source>
        <dbReference type="Pfam" id="PF02823"/>
    </source>
</evidence>
<protein>
    <recommendedName>
        <fullName evidence="11">ATP synthase epsilon chain</fullName>
    </recommendedName>
    <alternativeName>
        <fullName evidence="11">ATP synthase F1 sector epsilon subunit</fullName>
    </alternativeName>
    <alternativeName>
        <fullName evidence="11">F-ATPase epsilon subunit</fullName>
    </alternativeName>
</protein>
<dbReference type="InterPro" id="IPR036794">
    <property type="entry name" value="ATP_F1_dsu/esu_C_sf"/>
</dbReference>
<dbReference type="SUPFAM" id="SSF51344">
    <property type="entry name" value="Epsilon subunit of F1F0-ATP synthase N-terminal domain"/>
    <property type="match status" value="1"/>
</dbReference>
<dbReference type="SUPFAM" id="SSF46604">
    <property type="entry name" value="Epsilon subunit of F1F0-ATP synthase C-terminal domain"/>
    <property type="match status" value="1"/>
</dbReference>
<name>A0A0S7XJV7_UNCSA</name>
<evidence type="ECO:0000256" key="7">
    <source>
        <dbReference type="ARBA" id="ARBA00023065"/>
    </source>
</evidence>
<dbReference type="Pfam" id="PF02823">
    <property type="entry name" value="ATP-synt_DE_N"/>
    <property type="match status" value="1"/>
</dbReference>
<dbReference type="Gene3D" id="1.20.5.440">
    <property type="entry name" value="ATP synthase delta/epsilon subunit, C-terminal domain"/>
    <property type="match status" value="1"/>
</dbReference>
<feature type="domain" description="ATP synthase F1 complex delta/epsilon subunit N-terminal" evidence="14">
    <location>
        <begin position="3"/>
        <end position="80"/>
    </location>
</feature>
<evidence type="ECO:0000256" key="4">
    <source>
        <dbReference type="ARBA" id="ARBA00022448"/>
    </source>
</evidence>
<reference evidence="15 16" key="1">
    <citation type="journal article" date="2015" name="Microbiome">
        <title>Genomic resolution of linkages in carbon, nitrogen, and sulfur cycling among widespread estuary sediment bacteria.</title>
        <authorList>
            <person name="Baker B.J."/>
            <person name="Lazar C.S."/>
            <person name="Teske A.P."/>
            <person name="Dick G.J."/>
        </authorList>
    </citation>
    <scope>NUCLEOTIDE SEQUENCE [LARGE SCALE GENOMIC DNA]</scope>
    <source>
        <strain evidence="15">DG_54_3</strain>
    </source>
</reference>
<dbReference type="PANTHER" id="PTHR13822:SF10">
    <property type="entry name" value="ATP SYNTHASE EPSILON CHAIN, CHLOROPLASTIC"/>
    <property type="match status" value="1"/>
</dbReference>
<dbReference type="Proteomes" id="UP000051861">
    <property type="component" value="Unassembled WGS sequence"/>
</dbReference>
<dbReference type="FunFam" id="1.20.5.440:FF:000001">
    <property type="entry name" value="ATP synthase epsilon chain"/>
    <property type="match status" value="1"/>
</dbReference>
<keyword evidence="9 11" id="KW-0139">CF(1)</keyword>
<dbReference type="InterPro" id="IPR020546">
    <property type="entry name" value="ATP_synth_F1_dsu/esu_N"/>
</dbReference>
<evidence type="ECO:0000259" key="13">
    <source>
        <dbReference type="Pfam" id="PF00401"/>
    </source>
</evidence>
<keyword evidence="6 11" id="KW-0375">Hydrogen ion transport</keyword>
<proteinExistence type="inferred from homology"/>
<organism evidence="15 16">
    <name type="scientific">candidate division WOR-1 bacterium DG_54_3</name>
    <dbReference type="NCBI Taxonomy" id="1703775"/>
    <lineage>
        <taxon>Bacteria</taxon>
        <taxon>Bacillati</taxon>
        <taxon>Saganbacteria</taxon>
    </lineage>
</organism>
<keyword evidence="8 11" id="KW-0472">Membrane</keyword>
<evidence type="ECO:0000256" key="5">
    <source>
        <dbReference type="ARBA" id="ARBA00022475"/>
    </source>
</evidence>
<accession>A0A0S7XJV7</accession>
<dbReference type="GO" id="GO:0005886">
    <property type="term" value="C:plasma membrane"/>
    <property type="evidence" value="ECO:0007669"/>
    <property type="project" value="UniProtKB-SubCell"/>
</dbReference>